<dbReference type="PANTHER" id="PTHR19446">
    <property type="entry name" value="REVERSE TRANSCRIPTASES"/>
    <property type="match status" value="1"/>
</dbReference>
<proteinExistence type="predicted"/>
<name>A0A9Q3H7P4_9BASI</name>
<dbReference type="OrthoDB" id="412006at2759"/>
<protein>
    <recommendedName>
        <fullName evidence="4">Reverse transcriptase domain-containing protein</fullName>
    </recommendedName>
</protein>
<comment type="caution">
    <text evidence="2">The sequence shown here is derived from an EMBL/GenBank/DDBJ whole genome shotgun (WGS) entry which is preliminary data.</text>
</comment>
<organism evidence="2 3">
    <name type="scientific">Austropuccinia psidii MF-1</name>
    <dbReference type="NCBI Taxonomy" id="1389203"/>
    <lineage>
        <taxon>Eukaryota</taxon>
        <taxon>Fungi</taxon>
        <taxon>Dikarya</taxon>
        <taxon>Basidiomycota</taxon>
        <taxon>Pucciniomycotina</taxon>
        <taxon>Pucciniomycetes</taxon>
        <taxon>Pucciniales</taxon>
        <taxon>Sphaerophragmiaceae</taxon>
        <taxon>Austropuccinia</taxon>
    </lineage>
</organism>
<reference evidence="2" key="1">
    <citation type="submission" date="2021-03" db="EMBL/GenBank/DDBJ databases">
        <title>Draft genome sequence of rust myrtle Austropuccinia psidii MF-1, a brazilian biotype.</title>
        <authorList>
            <person name="Quecine M.C."/>
            <person name="Pachon D.M.R."/>
            <person name="Bonatelli M.L."/>
            <person name="Correr F.H."/>
            <person name="Franceschini L.M."/>
            <person name="Leite T.F."/>
            <person name="Margarido G.R.A."/>
            <person name="Almeida C.A."/>
            <person name="Ferrarezi J.A."/>
            <person name="Labate C.A."/>
        </authorList>
    </citation>
    <scope>NUCLEOTIDE SEQUENCE</scope>
    <source>
        <strain evidence="2">MF-1</strain>
    </source>
</reference>
<evidence type="ECO:0000313" key="3">
    <source>
        <dbReference type="Proteomes" id="UP000765509"/>
    </source>
</evidence>
<feature type="compositionally biased region" description="Polar residues" evidence="1">
    <location>
        <begin position="1"/>
        <end position="23"/>
    </location>
</feature>
<evidence type="ECO:0008006" key="4">
    <source>
        <dbReference type="Google" id="ProtNLM"/>
    </source>
</evidence>
<gene>
    <name evidence="2" type="ORF">O181_034096</name>
</gene>
<feature type="region of interest" description="Disordered" evidence="1">
    <location>
        <begin position="1"/>
        <end position="31"/>
    </location>
</feature>
<dbReference type="EMBL" id="AVOT02012548">
    <property type="protein sequence ID" value="MBW0494381.1"/>
    <property type="molecule type" value="Genomic_DNA"/>
</dbReference>
<sequence>MNSEKNVTTTHTSSNKRSGSSKATIGEEEEITLLRDKEGNLTSDIIKKLSLPSNGTSLVETSASLDDIPHQQPPNLPPDFPPITRDEVTNAISTLPNRKAPGPDGIPNELIKMSTTHLASILTDLFNFCLRQGQYPSKWKESRTAIIRKSVKDDYTDPRADRPIALLSTLGKLLENIINNQLMHWAFLKNSIPPGHVGGRPGKCINDAFVALALWINHK</sequence>
<evidence type="ECO:0000256" key="1">
    <source>
        <dbReference type="SAM" id="MobiDB-lite"/>
    </source>
</evidence>
<dbReference type="AlphaFoldDB" id="A0A9Q3H7P4"/>
<accession>A0A9Q3H7P4</accession>
<evidence type="ECO:0000313" key="2">
    <source>
        <dbReference type="EMBL" id="MBW0494381.1"/>
    </source>
</evidence>
<dbReference type="Proteomes" id="UP000765509">
    <property type="component" value="Unassembled WGS sequence"/>
</dbReference>
<keyword evidence="3" id="KW-1185">Reference proteome</keyword>